<reference evidence="2" key="1">
    <citation type="submission" date="2021-01" db="EMBL/GenBank/DDBJ databases">
        <title>Caligus Genome Assembly.</title>
        <authorList>
            <person name="Gallardo-Escarate C."/>
        </authorList>
    </citation>
    <scope>NUCLEOTIDE SEQUENCE [LARGE SCALE GENOMIC DNA]</scope>
</reference>
<protein>
    <submittedName>
        <fullName evidence="1">Uncharacterized protein</fullName>
    </submittedName>
</protein>
<proteinExistence type="predicted"/>
<dbReference type="AlphaFoldDB" id="A0A7T8GRK5"/>
<evidence type="ECO:0000313" key="2">
    <source>
        <dbReference type="Proteomes" id="UP000595437"/>
    </source>
</evidence>
<keyword evidence="2" id="KW-1185">Reference proteome</keyword>
<dbReference type="Proteomes" id="UP000595437">
    <property type="component" value="Chromosome 15"/>
</dbReference>
<name>A0A7T8GRK5_CALRO</name>
<sequence length="60" mass="6664">MGLKPQYPIVTAGGTRSPRCTKWHLRGSLLVFFTSGEGFETKHPLLRLAEPEDPRAQNGI</sequence>
<dbReference type="EMBL" id="CP045904">
    <property type="protein sequence ID" value="QQP36255.1"/>
    <property type="molecule type" value="Genomic_DNA"/>
</dbReference>
<gene>
    <name evidence="1" type="ORF">FKW44_021300</name>
</gene>
<organism evidence="1 2">
    <name type="scientific">Caligus rogercresseyi</name>
    <name type="common">Sea louse</name>
    <dbReference type="NCBI Taxonomy" id="217165"/>
    <lineage>
        <taxon>Eukaryota</taxon>
        <taxon>Metazoa</taxon>
        <taxon>Ecdysozoa</taxon>
        <taxon>Arthropoda</taxon>
        <taxon>Crustacea</taxon>
        <taxon>Multicrustacea</taxon>
        <taxon>Hexanauplia</taxon>
        <taxon>Copepoda</taxon>
        <taxon>Siphonostomatoida</taxon>
        <taxon>Caligidae</taxon>
        <taxon>Caligus</taxon>
    </lineage>
</organism>
<evidence type="ECO:0000313" key="1">
    <source>
        <dbReference type="EMBL" id="QQP36255.1"/>
    </source>
</evidence>
<accession>A0A7T8GRK5</accession>